<dbReference type="Proteomes" id="UP000075884">
    <property type="component" value="Unassembled WGS sequence"/>
</dbReference>
<dbReference type="VEuPathDB" id="VectorBase:ADIR006882"/>
<accession>A0A182NGV9</accession>
<keyword evidence="3" id="KW-1185">Reference proteome</keyword>
<organism evidence="2 3">
    <name type="scientific">Anopheles dirus</name>
    <dbReference type="NCBI Taxonomy" id="7168"/>
    <lineage>
        <taxon>Eukaryota</taxon>
        <taxon>Metazoa</taxon>
        <taxon>Ecdysozoa</taxon>
        <taxon>Arthropoda</taxon>
        <taxon>Hexapoda</taxon>
        <taxon>Insecta</taxon>
        <taxon>Pterygota</taxon>
        <taxon>Neoptera</taxon>
        <taxon>Endopterygota</taxon>
        <taxon>Diptera</taxon>
        <taxon>Nematocera</taxon>
        <taxon>Culicoidea</taxon>
        <taxon>Culicidae</taxon>
        <taxon>Anophelinae</taxon>
        <taxon>Anopheles</taxon>
    </lineage>
</organism>
<feature type="signal peptide" evidence="1">
    <location>
        <begin position="1"/>
        <end position="25"/>
    </location>
</feature>
<sequence length="84" mass="8988">MTRASTLMLVVAVVAAAVAVELVDGTRFEGTIDWSRVRPLSEFPHIAARVAQLHKAQPYGGLKAPSMRIVGGSIATAGQIPYQW</sequence>
<evidence type="ECO:0000256" key="1">
    <source>
        <dbReference type="SAM" id="SignalP"/>
    </source>
</evidence>
<feature type="chain" id="PRO_5008129825" evidence="1">
    <location>
        <begin position="26"/>
        <end position="84"/>
    </location>
</feature>
<evidence type="ECO:0000313" key="3">
    <source>
        <dbReference type="Proteomes" id="UP000075884"/>
    </source>
</evidence>
<proteinExistence type="predicted"/>
<name>A0A182NGV9_9DIPT</name>
<dbReference type="STRING" id="7168.A0A182NGV9"/>
<reference evidence="2" key="2">
    <citation type="submission" date="2020-05" db="UniProtKB">
        <authorList>
            <consortium name="EnsemblMetazoa"/>
        </authorList>
    </citation>
    <scope>IDENTIFICATION</scope>
    <source>
        <strain evidence="2">WRAIR2</strain>
    </source>
</reference>
<dbReference type="EnsemblMetazoa" id="ADIR006882-RA">
    <property type="protein sequence ID" value="ADIR006882-PA"/>
    <property type="gene ID" value="ADIR006882"/>
</dbReference>
<keyword evidence="1" id="KW-0732">Signal</keyword>
<evidence type="ECO:0000313" key="2">
    <source>
        <dbReference type="EnsemblMetazoa" id="ADIR006882-PA"/>
    </source>
</evidence>
<dbReference type="AlphaFoldDB" id="A0A182NGV9"/>
<reference evidence="3" key="1">
    <citation type="submission" date="2013-03" db="EMBL/GenBank/DDBJ databases">
        <title>The Genome Sequence of Anopheles dirus WRAIR2.</title>
        <authorList>
            <consortium name="The Broad Institute Genomics Platform"/>
            <person name="Neafsey D.E."/>
            <person name="Walton C."/>
            <person name="Walker B."/>
            <person name="Young S.K."/>
            <person name="Zeng Q."/>
            <person name="Gargeya S."/>
            <person name="Fitzgerald M."/>
            <person name="Haas B."/>
            <person name="Abouelleil A."/>
            <person name="Allen A.W."/>
            <person name="Alvarado L."/>
            <person name="Arachchi H.M."/>
            <person name="Berlin A.M."/>
            <person name="Chapman S.B."/>
            <person name="Gainer-Dewar J."/>
            <person name="Goldberg J."/>
            <person name="Griggs A."/>
            <person name="Gujja S."/>
            <person name="Hansen M."/>
            <person name="Howarth C."/>
            <person name="Imamovic A."/>
            <person name="Ireland A."/>
            <person name="Larimer J."/>
            <person name="McCowan C."/>
            <person name="Murphy C."/>
            <person name="Pearson M."/>
            <person name="Poon T.W."/>
            <person name="Priest M."/>
            <person name="Roberts A."/>
            <person name="Saif S."/>
            <person name="Shea T."/>
            <person name="Sisk P."/>
            <person name="Sykes S."/>
            <person name="Wortman J."/>
            <person name="Nusbaum C."/>
            <person name="Birren B."/>
        </authorList>
    </citation>
    <scope>NUCLEOTIDE SEQUENCE [LARGE SCALE GENOMIC DNA]</scope>
    <source>
        <strain evidence="3">WRAIR2</strain>
    </source>
</reference>
<protein>
    <submittedName>
        <fullName evidence="2">Uncharacterized protein</fullName>
    </submittedName>
</protein>